<dbReference type="Pfam" id="PF16483">
    <property type="entry name" value="Glyco_hydro_64"/>
    <property type="match status" value="1"/>
</dbReference>
<organism evidence="3 4">
    <name type="scientific">Actinoalloteichus fjordicus</name>
    <dbReference type="NCBI Taxonomy" id="1612552"/>
    <lineage>
        <taxon>Bacteria</taxon>
        <taxon>Bacillati</taxon>
        <taxon>Actinomycetota</taxon>
        <taxon>Actinomycetes</taxon>
        <taxon>Pseudonocardiales</taxon>
        <taxon>Pseudonocardiaceae</taxon>
        <taxon>Actinoalloteichus</taxon>
    </lineage>
</organism>
<dbReference type="Proteomes" id="UP000185511">
    <property type="component" value="Chromosome"/>
</dbReference>
<proteinExistence type="predicted"/>
<feature type="domain" description="GH64" evidence="2">
    <location>
        <begin position="44"/>
        <end position="391"/>
    </location>
</feature>
<dbReference type="InterPro" id="IPR037176">
    <property type="entry name" value="Osmotin/thaumatin-like_sf"/>
</dbReference>
<evidence type="ECO:0000259" key="2">
    <source>
        <dbReference type="PROSITE" id="PS52006"/>
    </source>
</evidence>
<accession>A0AAC9L980</accession>
<dbReference type="PROSITE" id="PS51318">
    <property type="entry name" value="TAT"/>
    <property type="match status" value="1"/>
</dbReference>
<feature type="chain" id="PRO_5042025439" description="GH64 domain-containing protein" evidence="1">
    <location>
        <begin position="23"/>
        <end position="392"/>
    </location>
</feature>
<evidence type="ECO:0000313" key="3">
    <source>
        <dbReference type="EMBL" id="APU13261.1"/>
    </source>
</evidence>
<dbReference type="Gene3D" id="2.60.110.10">
    <property type="entry name" value="Thaumatin"/>
    <property type="match status" value="1"/>
</dbReference>
<dbReference type="PROSITE" id="PS52006">
    <property type="entry name" value="GH64"/>
    <property type="match status" value="1"/>
</dbReference>
<dbReference type="RefSeq" id="WP_075763976.1">
    <property type="nucleotide sequence ID" value="NZ_CP016076.1"/>
</dbReference>
<evidence type="ECO:0000256" key="1">
    <source>
        <dbReference type="SAM" id="SignalP"/>
    </source>
</evidence>
<dbReference type="InterPro" id="IPR032477">
    <property type="entry name" value="Glyco_hydro_64"/>
</dbReference>
<reference evidence="4" key="1">
    <citation type="submission" date="2016-06" db="EMBL/GenBank/DDBJ databases">
        <title>Complete genome sequence of Actinoalloteichus fjordicus DSM 46855 (=ADI127-17), type strain of the new species Actinoalloteichus fjordicus.</title>
        <authorList>
            <person name="Ruckert C."/>
            <person name="Nouioui I."/>
            <person name="Willmese J."/>
            <person name="van Wezel G."/>
            <person name="Klenk H.-P."/>
            <person name="Kalinowski J."/>
            <person name="Zotchev S.B."/>
        </authorList>
    </citation>
    <scope>NUCLEOTIDE SEQUENCE [LARGE SCALE GENOMIC DNA]</scope>
    <source>
        <strain evidence="4">ADI127-7</strain>
    </source>
</reference>
<keyword evidence="1" id="KW-0732">Signal</keyword>
<dbReference type="InterPro" id="IPR037398">
    <property type="entry name" value="Glyco_hydro_64_fam"/>
</dbReference>
<sequence>MATRRLFLGGLAASALGGIALASELRPRSTEPTTAGVRRLAVDAHTLPLTIVNNTGNWDNASIHIYIVGVDRITGRQSRITPEGAIVPVSLADNGPDGYADYSIPLESSGNTTINLSSMSGRVYFSLGEKLKFRVNPGDALVYPAGWVSADPNYEVMHDCMEFTFDDTGMYCNTTMVDMFSVPLAIDLTGEQSQTTGTLVDGGRAGIFSGVGQDPDFAQLVVDDLRVIAPGHGINSGLFDANYFDPYIDQVWSKYSSENLTVNANNRTFTGRVNGDVFEFDGGVSAFSRPTTSDVLYCNGALDAPNDGVTGPVAAVLGSGLNRSTLHDNPVAPSTDASSFYRTPVSNHYSRVLHENAVDGRSYGFPFDDVAEFASYVQDHAPTGITVTLTPF</sequence>
<dbReference type="CDD" id="cd09216">
    <property type="entry name" value="GH64-LPHase-like"/>
    <property type="match status" value="1"/>
</dbReference>
<dbReference type="PANTHER" id="PTHR38165:SF1">
    <property type="entry name" value="GLUCANASE B"/>
    <property type="match status" value="1"/>
</dbReference>
<dbReference type="InterPro" id="IPR042517">
    <property type="entry name" value="Glyco_hydro_64_N_2"/>
</dbReference>
<evidence type="ECO:0000313" key="4">
    <source>
        <dbReference type="Proteomes" id="UP000185511"/>
    </source>
</evidence>
<keyword evidence="4" id="KW-1185">Reference proteome</keyword>
<name>A0AAC9L980_9PSEU</name>
<gene>
    <name evidence="3" type="ORF">UA74_05935</name>
</gene>
<dbReference type="AlphaFoldDB" id="A0AAC9L980"/>
<dbReference type="PANTHER" id="PTHR38165">
    <property type="match status" value="1"/>
</dbReference>
<dbReference type="Gene3D" id="3.30.920.50">
    <property type="entry name" value="Beta-1,3-glucanase, C-terminal domain"/>
    <property type="match status" value="1"/>
</dbReference>
<feature type="signal peptide" evidence="1">
    <location>
        <begin position="1"/>
        <end position="22"/>
    </location>
</feature>
<protein>
    <recommendedName>
        <fullName evidence="2">GH64 domain-containing protein</fullName>
    </recommendedName>
</protein>
<dbReference type="InterPro" id="IPR006311">
    <property type="entry name" value="TAT_signal"/>
</dbReference>
<dbReference type="KEGG" id="acad:UA74_05935"/>
<dbReference type="EMBL" id="CP016076">
    <property type="protein sequence ID" value="APU13261.1"/>
    <property type="molecule type" value="Genomic_DNA"/>
</dbReference>